<dbReference type="EMBL" id="AKHW03000640">
    <property type="protein sequence ID" value="KYO44942.1"/>
    <property type="molecule type" value="Genomic_DNA"/>
</dbReference>
<protein>
    <submittedName>
        <fullName evidence="1">Uncharacterized protein</fullName>
    </submittedName>
</protein>
<organism evidence="1 2">
    <name type="scientific">Alligator mississippiensis</name>
    <name type="common">American alligator</name>
    <dbReference type="NCBI Taxonomy" id="8496"/>
    <lineage>
        <taxon>Eukaryota</taxon>
        <taxon>Metazoa</taxon>
        <taxon>Chordata</taxon>
        <taxon>Craniata</taxon>
        <taxon>Vertebrata</taxon>
        <taxon>Euteleostomi</taxon>
        <taxon>Archelosauria</taxon>
        <taxon>Archosauria</taxon>
        <taxon>Crocodylia</taxon>
        <taxon>Alligatoridae</taxon>
        <taxon>Alligatorinae</taxon>
        <taxon>Alligator</taxon>
    </lineage>
</organism>
<comment type="caution">
    <text evidence="1">The sequence shown here is derived from an EMBL/GenBank/DDBJ whole genome shotgun (WGS) entry which is preliminary data.</text>
</comment>
<evidence type="ECO:0000313" key="2">
    <source>
        <dbReference type="Proteomes" id="UP000050525"/>
    </source>
</evidence>
<proteinExistence type="predicted"/>
<dbReference type="Proteomes" id="UP000050525">
    <property type="component" value="Unassembled WGS sequence"/>
</dbReference>
<accession>A0A151P795</accession>
<evidence type="ECO:0000313" key="1">
    <source>
        <dbReference type="EMBL" id="KYO44942.1"/>
    </source>
</evidence>
<sequence length="168" mass="18745">MTALVPGCGSEEQGPLILLDASVTLLTCHTDQQLAYGYLTSPGSPTWSDHIPTCHMPSQNPHCCTDAATSDTEEGLQDIITRTTVILHGLQPCSIRTYHASQHWWQYLIQHIWDHEQWMDAFRMTQTTFLDLLQQLWLHLECQDTGMHPALHTKHPPGPGAAQAGHAC</sequence>
<keyword evidence="2" id="KW-1185">Reference proteome</keyword>
<gene>
    <name evidence="1" type="ORF">Y1Q_0023005</name>
</gene>
<dbReference type="AlphaFoldDB" id="A0A151P795"/>
<name>A0A151P795_ALLMI</name>
<reference evidence="1 2" key="1">
    <citation type="journal article" date="2012" name="Genome Biol.">
        <title>Sequencing three crocodilian genomes to illuminate the evolution of archosaurs and amniotes.</title>
        <authorList>
            <person name="St John J.A."/>
            <person name="Braun E.L."/>
            <person name="Isberg S.R."/>
            <person name="Miles L.G."/>
            <person name="Chong A.Y."/>
            <person name="Gongora J."/>
            <person name="Dalzell P."/>
            <person name="Moran C."/>
            <person name="Bed'hom B."/>
            <person name="Abzhanov A."/>
            <person name="Burgess S.C."/>
            <person name="Cooksey A.M."/>
            <person name="Castoe T.A."/>
            <person name="Crawford N.G."/>
            <person name="Densmore L.D."/>
            <person name="Drew J.C."/>
            <person name="Edwards S.V."/>
            <person name="Faircloth B.C."/>
            <person name="Fujita M.K."/>
            <person name="Greenwold M.J."/>
            <person name="Hoffmann F.G."/>
            <person name="Howard J.M."/>
            <person name="Iguchi T."/>
            <person name="Janes D.E."/>
            <person name="Khan S.Y."/>
            <person name="Kohno S."/>
            <person name="de Koning A.J."/>
            <person name="Lance S.L."/>
            <person name="McCarthy F.M."/>
            <person name="McCormack J.E."/>
            <person name="Merchant M.E."/>
            <person name="Peterson D.G."/>
            <person name="Pollock D.D."/>
            <person name="Pourmand N."/>
            <person name="Raney B.J."/>
            <person name="Roessler K.A."/>
            <person name="Sanford J.R."/>
            <person name="Sawyer R.H."/>
            <person name="Schmidt C.J."/>
            <person name="Triplett E.W."/>
            <person name="Tuberville T.D."/>
            <person name="Venegas-Anaya M."/>
            <person name="Howard J.T."/>
            <person name="Jarvis E.D."/>
            <person name="Guillette L.J.Jr."/>
            <person name="Glenn T.C."/>
            <person name="Green R.E."/>
            <person name="Ray D.A."/>
        </authorList>
    </citation>
    <scope>NUCLEOTIDE SEQUENCE [LARGE SCALE GENOMIC DNA]</scope>
    <source>
        <strain evidence="1">KSC_2009_1</strain>
    </source>
</reference>